<organism evidence="2 3">
    <name type="scientific">Thamnocephalis sphaerospora</name>
    <dbReference type="NCBI Taxonomy" id="78915"/>
    <lineage>
        <taxon>Eukaryota</taxon>
        <taxon>Fungi</taxon>
        <taxon>Fungi incertae sedis</taxon>
        <taxon>Zoopagomycota</taxon>
        <taxon>Zoopagomycotina</taxon>
        <taxon>Zoopagomycetes</taxon>
        <taxon>Zoopagales</taxon>
        <taxon>Sigmoideomycetaceae</taxon>
        <taxon>Thamnocephalis</taxon>
    </lineage>
</organism>
<keyword evidence="1" id="KW-1133">Transmembrane helix</keyword>
<keyword evidence="1" id="KW-0812">Transmembrane</keyword>
<dbReference type="AlphaFoldDB" id="A0A4V1IWK3"/>
<evidence type="ECO:0000313" key="3">
    <source>
        <dbReference type="Proteomes" id="UP000271241"/>
    </source>
</evidence>
<sequence>MLFNYTDRDTLLEADWEKDATYKWGIPLHPLGEINTIDYVMQAQGNLQDMRARTRGIFLQLATSGFVSYLFVYNVITAALTTLRRPRALSNWCCLIQAISGIGYVTMALMLNVPGGTTCRQSVWYSGSAIVLSSVCVSITLLQRAYLAHGRSKRLLFFGIVLLLPQPLTAFIMWTSPTFMVPSIGCYVFYPHYFPWVKLAVDAPINTLFSIAFITVVYQQYRRFGSAAWAQLVRNGIQTMCTIALANLICMICVSFEVLGLYSEMFFAFDWILVSTLLARHCKAMSALTTEPNPEPGNNADESFSLIVTMTGMDHAHTSVATVPRRHLSSYYIALR</sequence>
<reference evidence="3" key="1">
    <citation type="journal article" date="2018" name="Nat. Microbiol.">
        <title>Leveraging single-cell genomics to expand the fungal tree of life.</title>
        <authorList>
            <person name="Ahrendt S.R."/>
            <person name="Quandt C.A."/>
            <person name="Ciobanu D."/>
            <person name="Clum A."/>
            <person name="Salamov A."/>
            <person name="Andreopoulos B."/>
            <person name="Cheng J.F."/>
            <person name="Woyke T."/>
            <person name="Pelin A."/>
            <person name="Henrissat B."/>
            <person name="Reynolds N.K."/>
            <person name="Benny G.L."/>
            <person name="Smith M.E."/>
            <person name="James T.Y."/>
            <person name="Grigoriev I.V."/>
        </authorList>
    </citation>
    <scope>NUCLEOTIDE SEQUENCE [LARGE SCALE GENOMIC DNA]</scope>
    <source>
        <strain evidence="3">RSA 1356</strain>
    </source>
</reference>
<proteinExistence type="predicted"/>
<feature type="transmembrane region" description="Helical" evidence="1">
    <location>
        <begin position="57"/>
        <end position="80"/>
    </location>
</feature>
<name>A0A4V1IWK3_9FUNG</name>
<evidence type="ECO:0000313" key="2">
    <source>
        <dbReference type="EMBL" id="RKP07859.1"/>
    </source>
</evidence>
<gene>
    <name evidence="2" type="ORF">THASP1DRAFT_30331</name>
</gene>
<feature type="transmembrane region" description="Helical" evidence="1">
    <location>
        <begin position="123"/>
        <end position="143"/>
    </location>
</feature>
<keyword evidence="1" id="KW-0472">Membrane</keyword>
<feature type="transmembrane region" description="Helical" evidence="1">
    <location>
        <begin position="92"/>
        <end position="111"/>
    </location>
</feature>
<dbReference type="Proteomes" id="UP000271241">
    <property type="component" value="Unassembled WGS sequence"/>
</dbReference>
<feature type="transmembrane region" description="Helical" evidence="1">
    <location>
        <begin position="196"/>
        <end position="218"/>
    </location>
</feature>
<accession>A0A4V1IWK3</accession>
<evidence type="ECO:0000256" key="1">
    <source>
        <dbReference type="SAM" id="Phobius"/>
    </source>
</evidence>
<feature type="transmembrane region" description="Helical" evidence="1">
    <location>
        <begin position="155"/>
        <end position="176"/>
    </location>
</feature>
<feature type="transmembrane region" description="Helical" evidence="1">
    <location>
        <begin position="239"/>
        <end position="259"/>
    </location>
</feature>
<dbReference type="EMBL" id="KZ992664">
    <property type="protein sequence ID" value="RKP07859.1"/>
    <property type="molecule type" value="Genomic_DNA"/>
</dbReference>
<protein>
    <submittedName>
        <fullName evidence="2">Uncharacterized protein</fullName>
    </submittedName>
</protein>
<keyword evidence="3" id="KW-1185">Reference proteome</keyword>